<dbReference type="PANTHER" id="PTHR34819:SF3">
    <property type="entry name" value="CELL SURFACE PROTEIN"/>
    <property type="match status" value="1"/>
</dbReference>
<dbReference type="SUPFAM" id="SSF49785">
    <property type="entry name" value="Galactose-binding domain-like"/>
    <property type="match status" value="1"/>
</dbReference>
<gene>
    <name evidence="4" type="ORF">SAMN02745193_01089</name>
</gene>
<sequence>MATGKQRKINTALTMLPYRAGMDAAEWTGRFEKAVAVLLRLLLAALGLAFAQPVMAQAVSTYVVTNDGVIDGTRTCTNPLVRNFNVTDSFTIADVDLGVLITHRWRGDLQITLVSPDGTRVQVTNGDTQSTSGDNFNVVLDDAAAQLVNTDSPTGNHASTAPPFQNRFRPNNALSAFNGQNSAGTWRLEMCDLFPSSDDGEFRHAELYLTALPSDFADLSLTKQLIGSPPVSGGVATWRLTVTSSTASTITATDIAVRDNLPAGFNFSAATGTGTFNAATGVWNVGALDPGESAAITLTGTVSSSAGTTVTNIAEIISSSAIDLDSTPDNGITSEDDHAVSALIVQSGRAPGIVPVLACPAGISVFDWDLIPGWSPGSTDNTYAFASFGNIRFQIGNDGAFLNSAQFGGQSPTVFNGLTGGFVSPENSLTLLADQANLSGDVEIDVTLPRVFTGLQFSIFDVDFFAGQFTDRVEVFGTRNGTTVLPVLTNGNVNQVTGNVVIGDGLSADAEPFGNVVVTFTEGIDRIVVRYGNNSNAPTDPGQQAIAIHDLKVCNPFTRLSVTKVSSLISDPVNGTNNPKAIPGALVEYLITVANTGTSATDADSVVVWDQGPADAKLCLLGRAGGPVVWNDPGGVSGLIYGFSALGSATDDLEFSNDDGLSWNYTPVADGSGCDPAITDFRLRPRGAFAGGRSVAVTVRYVVE</sequence>
<evidence type="ECO:0000313" key="4">
    <source>
        <dbReference type="EMBL" id="SHN54057.1"/>
    </source>
</evidence>
<keyword evidence="5" id="KW-1185">Reference proteome</keyword>
<feature type="domain" description="P/Homo B" evidence="3">
    <location>
        <begin position="54"/>
        <end position="215"/>
    </location>
</feature>
<dbReference type="Pfam" id="PF01483">
    <property type="entry name" value="P_proprotein"/>
    <property type="match status" value="1"/>
</dbReference>
<keyword evidence="1" id="KW-0645">Protease</keyword>
<dbReference type="InterPro" id="IPR001434">
    <property type="entry name" value="OmcB-like_DUF11"/>
</dbReference>
<dbReference type="Proteomes" id="UP000184391">
    <property type="component" value="Unassembled WGS sequence"/>
</dbReference>
<dbReference type="RefSeq" id="WP_072673641.1">
    <property type="nucleotide sequence ID" value="NZ_FRDF01000005.1"/>
</dbReference>
<proteinExistence type="predicted"/>
<organism evidence="4 5">
    <name type="scientific">Erythrobacter sanguineus</name>
    <dbReference type="NCBI Taxonomy" id="198312"/>
    <lineage>
        <taxon>Bacteria</taxon>
        <taxon>Pseudomonadati</taxon>
        <taxon>Pseudomonadota</taxon>
        <taxon>Alphaproteobacteria</taxon>
        <taxon>Sphingomonadales</taxon>
        <taxon>Erythrobacteraceae</taxon>
        <taxon>Erythrobacter/Porphyrobacter group</taxon>
        <taxon>Erythrobacter</taxon>
    </lineage>
</organism>
<evidence type="ECO:0000256" key="1">
    <source>
        <dbReference type="ARBA" id="ARBA00022670"/>
    </source>
</evidence>
<keyword evidence="2" id="KW-0378">Hydrolase</keyword>
<dbReference type="InterPro" id="IPR051172">
    <property type="entry name" value="Chlamydia_OmcB"/>
</dbReference>
<dbReference type="Gene3D" id="2.60.40.1170">
    <property type="entry name" value="Mu homology domain, subdomain B"/>
    <property type="match status" value="1"/>
</dbReference>
<dbReference type="GO" id="GO:0006508">
    <property type="term" value="P:proteolysis"/>
    <property type="evidence" value="ECO:0007669"/>
    <property type="project" value="UniProtKB-KW"/>
</dbReference>
<dbReference type="EMBL" id="FRDF01000005">
    <property type="protein sequence ID" value="SHN54057.1"/>
    <property type="molecule type" value="Genomic_DNA"/>
</dbReference>
<dbReference type="InterPro" id="IPR008979">
    <property type="entry name" value="Galactose-bd-like_sf"/>
</dbReference>
<evidence type="ECO:0000259" key="3">
    <source>
        <dbReference type="PROSITE" id="PS51829"/>
    </source>
</evidence>
<dbReference type="STRING" id="198312.SAMN02745193_01089"/>
<dbReference type="GO" id="GO:0004252">
    <property type="term" value="F:serine-type endopeptidase activity"/>
    <property type="evidence" value="ECO:0007669"/>
    <property type="project" value="InterPro"/>
</dbReference>
<name>A0A1M7S603_9SPHN</name>
<dbReference type="Pfam" id="PF01345">
    <property type="entry name" value="DUF11"/>
    <property type="match status" value="1"/>
</dbReference>
<evidence type="ECO:0000256" key="2">
    <source>
        <dbReference type="ARBA" id="ARBA00022801"/>
    </source>
</evidence>
<dbReference type="PANTHER" id="PTHR34819">
    <property type="entry name" value="LARGE CYSTEINE-RICH PERIPLASMIC PROTEIN OMCB"/>
    <property type="match status" value="1"/>
</dbReference>
<accession>A0A1M7S603</accession>
<dbReference type="Gene3D" id="2.60.120.260">
    <property type="entry name" value="Galactose-binding domain-like"/>
    <property type="match status" value="1"/>
</dbReference>
<dbReference type="AlphaFoldDB" id="A0A1M7S603"/>
<reference evidence="5" key="1">
    <citation type="submission" date="2016-12" db="EMBL/GenBank/DDBJ databases">
        <authorList>
            <person name="Varghese N."/>
            <person name="Submissions S."/>
        </authorList>
    </citation>
    <scope>NUCLEOTIDE SEQUENCE [LARGE SCALE GENOMIC DNA]</scope>
    <source>
        <strain evidence="5">DSM 11032</strain>
    </source>
</reference>
<evidence type="ECO:0000313" key="5">
    <source>
        <dbReference type="Proteomes" id="UP000184391"/>
    </source>
</evidence>
<dbReference type="PROSITE" id="PS51829">
    <property type="entry name" value="P_HOMO_B"/>
    <property type="match status" value="1"/>
</dbReference>
<protein>
    <submittedName>
        <fullName evidence="4">Proprotein convertase P-domain-containing protein</fullName>
    </submittedName>
</protein>
<dbReference type="InterPro" id="IPR002884">
    <property type="entry name" value="P_dom"/>
</dbReference>